<keyword evidence="2" id="KW-1185">Reference proteome</keyword>
<sequence length="145" mass="15944">MSLAESITAKMAYHALSKVIGQKEVGTQCSLPLADKSVGCSFKAASKSMSVQTTETVDQSNSTSASKPSISPSTANGDSSQQGCLHQDHLCDYEADKLFCPEVHVKVHTSEHLFNCHLCPQSFSRRDTLKRHFIEALYFCINSQW</sequence>
<accession>A0ACB8CRS7</accession>
<dbReference type="EMBL" id="CM023474">
    <property type="protein sequence ID" value="KAH7949713.1"/>
    <property type="molecule type" value="Genomic_DNA"/>
</dbReference>
<reference evidence="1" key="1">
    <citation type="submission" date="2020-05" db="EMBL/GenBank/DDBJ databases">
        <title>Large-scale comparative analyses of tick genomes elucidate their genetic diversity and vector capacities.</title>
        <authorList>
            <person name="Jia N."/>
            <person name="Wang J."/>
            <person name="Shi W."/>
            <person name="Du L."/>
            <person name="Sun Y."/>
            <person name="Zhan W."/>
            <person name="Jiang J."/>
            <person name="Wang Q."/>
            <person name="Zhang B."/>
            <person name="Ji P."/>
            <person name="Sakyi L.B."/>
            <person name="Cui X."/>
            <person name="Yuan T."/>
            <person name="Jiang B."/>
            <person name="Yang W."/>
            <person name="Lam T.T.-Y."/>
            <person name="Chang Q."/>
            <person name="Ding S."/>
            <person name="Wang X."/>
            <person name="Zhu J."/>
            <person name="Ruan X."/>
            <person name="Zhao L."/>
            <person name="Wei J."/>
            <person name="Que T."/>
            <person name="Du C."/>
            <person name="Cheng J."/>
            <person name="Dai P."/>
            <person name="Han X."/>
            <person name="Huang E."/>
            <person name="Gao Y."/>
            <person name="Liu J."/>
            <person name="Shao H."/>
            <person name="Ye R."/>
            <person name="Li L."/>
            <person name="Wei W."/>
            <person name="Wang X."/>
            <person name="Wang C."/>
            <person name="Yang T."/>
            <person name="Huo Q."/>
            <person name="Li W."/>
            <person name="Guo W."/>
            <person name="Chen H."/>
            <person name="Zhou L."/>
            <person name="Ni X."/>
            <person name="Tian J."/>
            <person name="Zhou Y."/>
            <person name="Sheng Y."/>
            <person name="Liu T."/>
            <person name="Pan Y."/>
            <person name="Xia L."/>
            <person name="Li J."/>
            <person name="Zhao F."/>
            <person name="Cao W."/>
        </authorList>
    </citation>
    <scope>NUCLEOTIDE SEQUENCE</scope>
    <source>
        <strain evidence="1">Dsil-2018</strain>
    </source>
</reference>
<proteinExistence type="predicted"/>
<evidence type="ECO:0000313" key="2">
    <source>
        <dbReference type="Proteomes" id="UP000821865"/>
    </source>
</evidence>
<dbReference type="Proteomes" id="UP000821865">
    <property type="component" value="Chromosome 5"/>
</dbReference>
<gene>
    <name evidence="1" type="ORF">HPB49_014435</name>
</gene>
<protein>
    <submittedName>
        <fullName evidence="1">Uncharacterized protein</fullName>
    </submittedName>
</protein>
<name>A0ACB8CRS7_DERSI</name>
<comment type="caution">
    <text evidence="1">The sequence shown here is derived from an EMBL/GenBank/DDBJ whole genome shotgun (WGS) entry which is preliminary data.</text>
</comment>
<evidence type="ECO:0000313" key="1">
    <source>
        <dbReference type="EMBL" id="KAH7949713.1"/>
    </source>
</evidence>
<organism evidence="1 2">
    <name type="scientific">Dermacentor silvarum</name>
    <name type="common">Tick</name>
    <dbReference type="NCBI Taxonomy" id="543639"/>
    <lineage>
        <taxon>Eukaryota</taxon>
        <taxon>Metazoa</taxon>
        <taxon>Ecdysozoa</taxon>
        <taxon>Arthropoda</taxon>
        <taxon>Chelicerata</taxon>
        <taxon>Arachnida</taxon>
        <taxon>Acari</taxon>
        <taxon>Parasitiformes</taxon>
        <taxon>Ixodida</taxon>
        <taxon>Ixodoidea</taxon>
        <taxon>Ixodidae</taxon>
        <taxon>Rhipicephalinae</taxon>
        <taxon>Dermacentor</taxon>
    </lineage>
</organism>